<dbReference type="GO" id="GO:0003676">
    <property type="term" value="F:nucleic acid binding"/>
    <property type="evidence" value="ECO:0007669"/>
    <property type="project" value="InterPro"/>
</dbReference>
<gene>
    <name evidence="1" type="ORF">EZS28_044264</name>
</gene>
<dbReference type="PANTHER" id="PTHR46060:SF1">
    <property type="entry name" value="MARINER MOS1 TRANSPOSASE-LIKE PROTEIN"/>
    <property type="match status" value="1"/>
</dbReference>
<dbReference type="Gene3D" id="3.30.420.10">
    <property type="entry name" value="Ribonuclease H-like superfamily/Ribonuclease H"/>
    <property type="match status" value="1"/>
</dbReference>
<protein>
    <submittedName>
        <fullName evidence="1">Putative mariner transposase</fullName>
    </submittedName>
</protein>
<reference evidence="1 2" key="1">
    <citation type="submission" date="2019-03" db="EMBL/GenBank/DDBJ databases">
        <title>Single cell metagenomics reveals metabolic interactions within the superorganism composed of flagellate Streblomastix strix and complex community of Bacteroidetes bacteria on its surface.</title>
        <authorList>
            <person name="Treitli S.C."/>
            <person name="Kolisko M."/>
            <person name="Husnik F."/>
            <person name="Keeling P."/>
            <person name="Hampl V."/>
        </authorList>
    </citation>
    <scope>NUCLEOTIDE SEQUENCE [LARGE SCALE GENOMIC DNA]</scope>
    <source>
        <strain evidence="1">ST1C</strain>
    </source>
</reference>
<evidence type="ECO:0000313" key="2">
    <source>
        <dbReference type="Proteomes" id="UP000324800"/>
    </source>
</evidence>
<dbReference type="PANTHER" id="PTHR46060">
    <property type="entry name" value="MARINER MOS1 TRANSPOSASE-LIKE PROTEIN"/>
    <property type="match status" value="1"/>
</dbReference>
<feature type="non-terminal residue" evidence="1">
    <location>
        <position position="1"/>
    </location>
</feature>
<dbReference type="Proteomes" id="UP000324800">
    <property type="component" value="Unassembled WGS sequence"/>
</dbReference>
<organism evidence="1 2">
    <name type="scientific">Streblomastix strix</name>
    <dbReference type="NCBI Taxonomy" id="222440"/>
    <lineage>
        <taxon>Eukaryota</taxon>
        <taxon>Metamonada</taxon>
        <taxon>Preaxostyla</taxon>
        <taxon>Oxymonadida</taxon>
        <taxon>Streblomastigidae</taxon>
        <taxon>Streblomastix</taxon>
    </lineage>
</organism>
<comment type="caution">
    <text evidence="1">The sequence shown here is derived from an EMBL/GenBank/DDBJ whole genome shotgun (WGS) entry which is preliminary data.</text>
</comment>
<dbReference type="InterPro" id="IPR052709">
    <property type="entry name" value="Transposase-MT_Hybrid"/>
</dbReference>
<dbReference type="AlphaFoldDB" id="A0A5J4TQN8"/>
<dbReference type="InterPro" id="IPR036397">
    <property type="entry name" value="RNaseH_sf"/>
</dbReference>
<sequence length="249" mass="29008">YTKVSKRWVPYTLSAEQKQKRVQMAEVLYGDIVNESGNNYANLATMNESWMYFEYLIMTQWVPAGTARPQAARTTIHTKKIMLRAVLTGTEFWLLDFKTEIGGIDLKYFTEVVLSAIQDDMRILLESLIDRVRLHMDNAPSYNSKATNWFLTESIFERIPHPLYSPDLAPCDFWLFEELKGMMRGKKFAELNELSQFCSDFTESQNADKLKSVYEECERCCIQDGLKTPAQGLFRAPELNFFFFLFKTK</sequence>
<name>A0A5J4TQN8_9EUKA</name>
<dbReference type="EMBL" id="SNRW01027259">
    <property type="protein sequence ID" value="KAA6360209.1"/>
    <property type="molecule type" value="Genomic_DNA"/>
</dbReference>
<proteinExistence type="predicted"/>
<evidence type="ECO:0000313" key="1">
    <source>
        <dbReference type="EMBL" id="KAA6360209.1"/>
    </source>
</evidence>
<accession>A0A5J4TQN8</accession>
<dbReference type="OrthoDB" id="10065579at2759"/>